<sequence length="236" mass="26171">MKKHLVKLSLLTLLLSQGALAGALRLSPINLAMDDDQQATTLTIFNQSAEAENIQIRAFSWTQDTQGKDQLSVTNDIVVSPSVVAIAPNGSFNVRIVRQTSGKVSNEQAYRIVVDELPKPNDSRKNNGNISILLRTLLPLFVGNDELLQTQDLKIINNAGSCQLQVNNRGQRHLLLSQVSITDTTTQRHYPIPINPVNGYLLPTITKYYEIKGLMQCDVNDKLRINSTINGKTFAY</sequence>
<keyword evidence="1" id="KW-0732">Signal</keyword>
<evidence type="ECO:0000256" key="1">
    <source>
        <dbReference type="SAM" id="SignalP"/>
    </source>
</evidence>
<dbReference type="InterPro" id="IPR013783">
    <property type="entry name" value="Ig-like_fold"/>
</dbReference>
<dbReference type="STRING" id="988801.SAMN05216522_102202"/>
<reference evidence="4" key="1">
    <citation type="submission" date="2016-10" db="EMBL/GenBank/DDBJ databases">
        <authorList>
            <person name="Varghese N."/>
            <person name="Submissions S."/>
        </authorList>
    </citation>
    <scope>NUCLEOTIDE SEQUENCE [LARGE SCALE GENOMIC DNA]</scope>
    <source>
        <strain evidence="4">8N4</strain>
    </source>
</reference>
<evidence type="ECO:0000259" key="2">
    <source>
        <dbReference type="Pfam" id="PF00345"/>
    </source>
</evidence>
<dbReference type="InterPro" id="IPR050643">
    <property type="entry name" value="Periplasmic_pilus_chap"/>
</dbReference>
<gene>
    <name evidence="3" type="ORF">SAMN05216522_102202</name>
</gene>
<feature type="signal peptide" evidence="1">
    <location>
        <begin position="1"/>
        <end position="21"/>
    </location>
</feature>
<feature type="domain" description="Pili assembly chaperone N-terminal" evidence="2">
    <location>
        <begin position="25"/>
        <end position="142"/>
    </location>
</feature>
<dbReference type="InterPro" id="IPR008962">
    <property type="entry name" value="PapD-like_sf"/>
</dbReference>
<feature type="chain" id="PRO_5017471742" evidence="1">
    <location>
        <begin position="22"/>
        <end position="236"/>
    </location>
</feature>
<dbReference type="OrthoDB" id="511700at2"/>
<dbReference type="PANTHER" id="PTHR30251:SF4">
    <property type="entry name" value="SLR1668 PROTEIN"/>
    <property type="match status" value="1"/>
</dbReference>
<dbReference type="GO" id="GO:0071555">
    <property type="term" value="P:cell wall organization"/>
    <property type="evidence" value="ECO:0007669"/>
    <property type="project" value="InterPro"/>
</dbReference>
<dbReference type="Proteomes" id="UP000242515">
    <property type="component" value="Unassembled WGS sequence"/>
</dbReference>
<dbReference type="RefSeq" id="WP_092673010.1">
    <property type="nucleotide sequence ID" value="NZ_FOGC01000002.1"/>
</dbReference>
<name>A0A1H9F9R8_9GAMM</name>
<dbReference type="Pfam" id="PF00345">
    <property type="entry name" value="PapD_N"/>
    <property type="match status" value="1"/>
</dbReference>
<keyword evidence="4" id="KW-1185">Reference proteome</keyword>
<proteinExistence type="predicted"/>
<dbReference type="Gene3D" id="2.60.40.10">
    <property type="entry name" value="Immunoglobulins"/>
    <property type="match status" value="1"/>
</dbReference>
<dbReference type="EMBL" id="FOGC01000002">
    <property type="protein sequence ID" value="SEQ34038.1"/>
    <property type="molecule type" value="Genomic_DNA"/>
</dbReference>
<dbReference type="AlphaFoldDB" id="A0A1H9F9R8"/>
<dbReference type="InterPro" id="IPR016147">
    <property type="entry name" value="Pili_assmbl_chaperone_N"/>
</dbReference>
<accession>A0A1H9F9R8</accession>
<protein>
    <submittedName>
        <fullName evidence="3">Fimbrial chaperone protein</fullName>
    </submittedName>
</protein>
<dbReference type="GO" id="GO:0030288">
    <property type="term" value="C:outer membrane-bounded periplasmic space"/>
    <property type="evidence" value="ECO:0007669"/>
    <property type="project" value="InterPro"/>
</dbReference>
<dbReference type="SUPFAM" id="SSF49354">
    <property type="entry name" value="PapD-like"/>
    <property type="match status" value="1"/>
</dbReference>
<evidence type="ECO:0000313" key="4">
    <source>
        <dbReference type="Proteomes" id="UP000242515"/>
    </source>
</evidence>
<evidence type="ECO:0000313" key="3">
    <source>
        <dbReference type="EMBL" id="SEQ34038.1"/>
    </source>
</evidence>
<organism evidence="3 4">
    <name type="scientific">Rosenbergiella nectarea</name>
    <dbReference type="NCBI Taxonomy" id="988801"/>
    <lineage>
        <taxon>Bacteria</taxon>
        <taxon>Pseudomonadati</taxon>
        <taxon>Pseudomonadota</taxon>
        <taxon>Gammaproteobacteria</taxon>
        <taxon>Enterobacterales</taxon>
        <taxon>Erwiniaceae</taxon>
        <taxon>Rosenbergiella</taxon>
    </lineage>
</organism>
<dbReference type="PANTHER" id="PTHR30251">
    <property type="entry name" value="PILUS ASSEMBLY CHAPERONE"/>
    <property type="match status" value="1"/>
</dbReference>